<gene>
    <name evidence="2" type="ORF">ADL15_21915</name>
</gene>
<protein>
    <submittedName>
        <fullName evidence="2">Uncharacterized protein</fullName>
    </submittedName>
</protein>
<dbReference type="Proteomes" id="UP000053244">
    <property type="component" value="Unassembled WGS sequence"/>
</dbReference>
<sequence length="114" mass="11901">MQPDVDIDVEGLSRTGTQVADSSGSVLDAVIKENGRLTIAGVAAQWAAAPVLGKRADSWSAYLQDLSQRIRLCGSGMIGAAVDYATTDQESADSITATFPTPRPAHGPHQGYAE</sequence>
<dbReference type="EMBL" id="LLZH01000211">
    <property type="protein sequence ID" value="KUL31528.1"/>
    <property type="molecule type" value="Genomic_DNA"/>
</dbReference>
<accession>A0A101JQX0</accession>
<keyword evidence="3" id="KW-1185">Reference proteome</keyword>
<reference evidence="2 3" key="1">
    <citation type="submission" date="2015-10" db="EMBL/GenBank/DDBJ databases">
        <authorList>
            <person name="Gilbert D.G."/>
        </authorList>
    </citation>
    <scope>NUCLEOTIDE SEQUENCE [LARGE SCALE GENOMIC DNA]</scope>
    <source>
        <strain evidence="2 3">NRRL B-16712</strain>
    </source>
</reference>
<feature type="region of interest" description="Disordered" evidence="1">
    <location>
        <begin position="93"/>
        <end position="114"/>
    </location>
</feature>
<dbReference type="RefSeq" id="WP_067694222.1">
    <property type="nucleotide sequence ID" value="NZ_LLZH01000211.1"/>
</dbReference>
<evidence type="ECO:0000313" key="2">
    <source>
        <dbReference type="EMBL" id="KUL31528.1"/>
    </source>
</evidence>
<evidence type="ECO:0000256" key="1">
    <source>
        <dbReference type="SAM" id="MobiDB-lite"/>
    </source>
</evidence>
<comment type="caution">
    <text evidence="2">The sequence shown here is derived from an EMBL/GenBank/DDBJ whole genome shotgun (WGS) entry which is preliminary data.</text>
</comment>
<proteinExistence type="predicted"/>
<name>A0A101JQX0_9ACTN</name>
<organism evidence="2 3">
    <name type="scientific">Actinoplanes awajinensis subsp. mycoplanecinus</name>
    <dbReference type="NCBI Taxonomy" id="135947"/>
    <lineage>
        <taxon>Bacteria</taxon>
        <taxon>Bacillati</taxon>
        <taxon>Actinomycetota</taxon>
        <taxon>Actinomycetes</taxon>
        <taxon>Micromonosporales</taxon>
        <taxon>Micromonosporaceae</taxon>
        <taxon>Actinoplanes</taxon>
    </lineage>
</organism>
<dbReference type="AlphaFoldDB" id="A0A101JQX0"/>
<evidence type="ECO:0000313" key="3">
    <source>
        <dbReference type="Proteomes" id="UP000053244"/>
    </source>
</evidence>